<protein>
    <submittedName>
        <fullName evidence="2">Uncharacterized protein</fullName>
    </submittedName>
</protein>
<keyword evidence="1" id="KW-0472">Membrane</keyword>
<comment type="caution">
    <text evidence="2">The sequence shown here is derived from an EMBL/GenBank/DDBJ whole genome shotgun (WGS) entry which is preliminary data.</text>
</comment>
<keyword evidence="1" id="KW-1133">Transmembrane helix</keyword>
<sequence>MRPQDSSPSFFFLFSFFFLISIYFVQPLLTPTPFSLSLYHTKIRPSVPHPKLPIPIIISSSSIFSSSSWQIESPPAITQPSKLTIYEFSNGAKSSVIYSSQDSV</sequence>
<accession>A0A2C9UU53</accession>
<keyword evidence="1" id="KW-0812">Transmembrane</keyword>
<gene>
    <name evidence="2" type="ORF">MANES_12G062000v8</name>
</gene>
<dbReference type="Gramene" id="Manes.12G062000.1.v8.1">
    <property type="protein sequence ID" value="Manes.12G062000.1.v8.1.CDS"/>
    <property type="gene ID" value="Manes.12G062000.v8.1"/>
</dbReference>
<evidence type="ECO:0000313" key="2">
    <source>
        <dbReference type="EMBL" id="OAY34982.1"/>
    </source>
</evidence>
<feature type="transmembrane region" description="Helical" evidence="1">
    <location>
        <begin position="6"/>
        <end position="25"/>
    </location>
</feature>
<dbReference type="Proteomes" id="UP000091857">
    <property type="component" value="Chromosome 12"/>
</dbReference>
<proteinExistence type="predicted"/>
<name>A0A2C9UU53_MANES</name>
<dbReference type="AlphaFoldDB" id="A0A2C9UU53"/>
<organism evidence="2 3">
    <name type="scientific">Manihot esculenta</name>
    <name type="common">Cassava</name>
    <name type="synonym">Jatropha manihot</name>
    <dbReference type="NCBI Taxonomy" id="3983"/>
    <lineage>
        <taxon>Eukaryota</taxon>
        <taxon>Viridiplantae</taxon>
        <taxon>Streptophyta</taxon>
        <taxon>Embryophyta</taxon>
        <taxon>Tracheophyta</taxon>
        <taxon>Spermatophyta</taxon>
        <taxon>Magnoliopsida</taxon>
        <taxon>eudicotyledons</taxon>
        <taxon>Gunneridae</taxon>
        <taxon>Pentapetalae</taxon>
        <taxon>rosids</taxon>
        <taxon>fabids</taxon>
        <taxon>Malpighiales</taxon>
        <taxon>Euphorbiaceae</taxon>
        <taxon>Crotonoideae</taxon>
        <taxon>Manihoteae</taxon>
        <taxon>Manihot</taxon>
    </lineage>
</organism>
<dbReference type="EMBL" id="CM004398">
    <property type="protein sequence ID" value="OAY34982.1"/>
    <property type="molecule type" value="Genomic_DNA"/>
</dbReference>
<reference evidence="3" key="1">
    <citation type="journal article" date="2016" name="Nat. Biotechnol.">
        <title>Sequencing wild and cultivated cassava and related species reveals extensive interspecific hybridization and genetic diversity.</title>
        <authorList>
            <person name="Bredeson J.V."/>
            <person name="Lyons J.B."/>
            <person name="Prochnik S.E."/>
            <person name="Wu G.A."/>
            <person name="Ha C.M."/>
            <person name="Edsinger-Gonzales E."/>
            <person name="Grimwood J."/>
            <person name="Schmutz J."/>
            <person name="Rabbi I.Y."/>
            <person name="Egesi C."/>
            <person name="Nauluvula P."/>
            <person name="Lebot V."/>
            <person name="Ndunguru J."/>
            <person name="Mkamilo G."/>
            <person name="Bart R.S."/>
            <person name="Setter T.L."/>
            <person name="Gleadow R.M."/>
            <person name="Kulakow P."/>
            <person name="Ferguson M.E."/>
            <person name="Rounsley S."/>
            <person name="Rokhsar D.S."/>
        </authorList>
    </citation>
    <scope>NUCLEOTIDE SEQUENCE [LARGE SCALE GENOMIC DNA]</scope>
    <source>
        <strain evidence="3">cv. AM560-2</strain>
    </source>
</reference>
<evidence type="ECO:0000313" key="3">
    <source>
        <dbReference type="Proteomes" id="UP000091857"/>
    </source>
</evidence>
<evidence type="ECO:0000256" key="1">
    <source>
        <dbReference type="SAM" id="Phobius"/>
    </source>
</evidence>
<keyword evidence="3" id="KW-1185">Reference proteome</keyword>